<evidence type="ECO:0000259" key="4">
    <source>
        <dbReference type="Pfam" id="PF08545"/>
    </source>
</evidence>
<name>A0A931MDT3_9BACT</name>
<keyword evidence="2" id="KW-0012">Acyltransferase</keyword>
<dbReference type="Gene3D" id="3.40.47.10">
    <property type="match status" value="2"/>
</dbReference>
<dbReference type="Proteomes" id="UP000628448">
    <property type="component" value="Unassembled WGS sequence"/>
</dbReference>
<evidence type="ECO:0000313" key="6">
    <source>
        <dbReference type="Proteomes" id="UP000628448"/>
    </source>
</evidence>
<comment type="caution">
    <text evidence="5">The sequence shown here is derived from an EMBL/GenBank/DDBJ whole genome shotgun (WGS) entry which is preliminary data.</text>
</comment>
<protein>
    <submittedName>
        <fullName evidence="5">Ketoacyl-ACP synthase III</fullName>
    </submittedName>
</protein>
<dbReference type="SUPFAM" id="SSF53901">
    <property type="entry name" value="Thiolase-like"/>
    <property type="match status" value="1"/>
</dbReference>
<dbReference type="InterPro" id="IPR013747">
    <property type="entry name" value="ACP_syn_III_C"/>
</dbReference>
<dbReference type="AlphaFoldDB" id="A0A931MDT3"/>
<accession>A0A931MDT3</accession>
<evidence type="ECO:0000313" key="5">
    <source>
        <dbReference type="EMBL" id="MBG9378548.1"/>
    </source>
</evidence>
<dbReference type="RefSeq" id="WP_196992647.1">
    <property type="nucleotide sequence ID" value="NZ_JADWYR010000003.1"/>
</dbReference>
<dbReference type="PANTHER" id="PTHR34069">
    <property type="entry name" value="3-OXOACYL-[ACYL-CARRIER-PROTEIN] SYNTHASE 3"/>
    <property type="match status" value="1"/>
</dbReference>
<dbReference type="Pfam" id="PF08545">
    <property type="entry name" value="ACP_syn_III"/>
    <property type="match status" value="1"/>
</dbReference>
<keyword evidence="1" id="KW-0808">Transferase</keyword>
<dbReference type="EMBL" id="JADWYR010000003">
    <property type="protein sequence ID" value="MBG9378548.1"/>
    <property type="molecule type" value="Genomic_DNA"/>
</dbReference>
<dbReference type="InterPro" id="IPR016039">
    <property type="entry name" value="Thiolase-like"/>
</dbReference>
<evidence type="ECO:0000256" key="1">
    <source>
        <dbReference type="ARBA" id="ARBA00022679"/>
    </source>
</evidence>
<gene>
    <name evidence="5" type="ORF">I5907_20095</name>
</gene>
<dbReference type="InterPro" id="IPR013751">
    <property type="entry name" value="ACP_syn_III_N"/>
</dbReference>
<feature type="domain" description="Beta-ketoacyl-[acyl-carrier-protein] synthase III C-terminal" evidence="3">
    <location>
        <begin position="255"/>
        <end position="354"/>
    </location>
</feature>
<evidence type="ECO:0000259" key="3">
    <source>
        <dbReference type="Pfam" id="PF08541"/>
    </source>
</evidence>
<feature type="domain" description="Beta-ketoacyl-[acyl-carrier-protein] synthase III N-terminal" evidence="4">
    <location>
        <begin position="131"/>
        <end position="204"/>
    </location>
</feature>
<reference evidence="5" key="1">
    <citation type="submission" date="2020-11" db="EMBL/GenBank/DDBJ databases">
        <title>Bacterial whole genome sequence for Panacibacter sp. DH6.</title>
        <authorList>
            <person name="Le V."/>
            <person name="Ko S."/>
            <person name="Ahn C.-Y."/>
            <person name="Oh H.-M."/>
        </authorList>
    </citation>
    <scope>NUCLEOTIDE SEQUENCE</scope>
    <source>
        <strain evidence="5">DH6</strain>
    </source>
</reference>
<keyword evidence="6" id="KW-1185">Reference proteome</keyword>
<proteinExistence type="predicted"/>
<dbReference type="GO" id="GO:0044550">
    <property type="term" value="P:secondary metabolite biosynthetic process"/>
    <property type="evidence" value="ECO:0007669"/>
    <property type="project" value="TreeGrafter"/>
</dbReference>
<dbReference type="GO" id="GO:0006633">
    <property type="term" value="P:fatty acid biosynthetic process"/>
    <property type="evidence" value="ECO:0007669"/>
    <property type="project" value="InterPro"/>
</dbReference>
<sequence length="355" mass="38738">MHLSTVITGTGSYLPTITKANTDFGTQAFFSEVSQPMTTNQADLIEKFKKITGIEERRYASKELTTSDIAAIAAKGAVEDSGIDPETLDVIIVAHNFGNVIQGTIQSDAVPSLANRVKHHLQIKNPKCVAYDLLFGCPGWLQGVIQADAFFKAGMAKNALVVGAETLSRVIDQYDRDSMIFSDGAGAVVMQYKEDTAGILGCTAASHSLDEISYINMAKSYHPGSDEAIRYIKMKGRKVYEYALKFVPQAMKECLEISGVKIEDVKKIFIHQANEKMDQAIVDALYVMYGYSKAPIDIMPMTVHYLGNSSVATIPTLYDLVLHGKDAEHSLHKGDIIMFASVGAGMNINAACYRV</sequence>
<dbReference type="PANTHER" id="PTHR34069:SF2">
    <property type="entry name" value="BETA-KETOACYL-[ACYL-CARRIER-PROTEIN] SYNTHASE III"/>
    <property type="match status" value="1"/>
</dbReference>
<evidence type="ECO:0000256" key="2">
    <source>
        <dbReference type="ARBA" id="ARBA00023315"/>
    </source>
</evidence>
<dbReference type="Pfam" id="PF08541">
    <property type="entry name" value="ACP_syn_III_C"/>
    <property type="match status" value="1"/>
</dbReference>
<organism evidence="5 6">
    <name type="scientific">Panacibacter microcysteis</name>
    <dbReference type="NCBI Taxonomy" id="2793269"/>
    <lineage>
        <taxon>Bacteria</taxon>
        <taxon>Pseudomonadati</taxon>
        <taxon>Bacteroidota</taxon>
        <taxon>Chitinophagia</taxon>
        <taxon>Chitinophagales</taxon>
        <taxon>Chitinophagaceae</taxon>
        <taxon>Panacibacter</taxon>
    </lineage>
</organism>
<dbReference type="CDD" id="cd00830">
    <property type="entry name" value="KAS_III"/>
    <property type="match status" value="1"/>
</dbReference>
<dbReference type="GO" id="GO:0004315">
    <property type="term" value="F:3-oxoacyl-[acyl-carrier-protein] synthase activity"/>
    <property type="evidence" value="ECO:0007669"/>
    <property type="project" value="InterPro"/>
</dbReference>